<proteinExistence type="inferred from homology"/>
<dbReference type="Pfam" id="PF00155">
    <property type="entry name" value="Aminotran_1_2"/>
    <property type="match status" value="1"/>
</dbReference>
<gene>
    <name evidence="7" type="ORF">HNR65_001299</name>
</gene>
<dbReference type="Gene3D" id="3.90.1150.10">
    <property type="entry name" value="Aspartate Aminotransferase, domain 1"/>
    <property type="match status" value="1"/>
</dbReference>
<feature type="domain" description="Aminotransferase class I/classII large" evidence="6">
    <location>
        <begin position="58"/>
        <end position="424"/>
    </location>
</feature>
<dbReference type="AlphaFoldDB" id="A0A7W0C880"/>
<sequence>MNPIAAQLNEIIEQGNAHLMEMLSSVGRELFFPKGILSQSAEAKQKATRLNATIGIARQGDSAMVLPSVMRSVAGLAPEQSVTYAPSFGIPQLRSTWQKEIYEKNPSLAGKTVSLPVVTNGITHAISIFADVWTDPGDVIVLPEMMWGNYNMIFGVRKKARISQYPIFTETGGYNVEALADCLKKEARENQKITVLLNFPHNPTGYTLTETEADQVVAVLTELAGAGTNVIVVCDDAYFGLFYEDGILKESIFSRLCGCHPRLLAVKLDGATKENYVWGLRVGFITYGAVIDGDAAEVFDVLERKTAGCVRGNISNASHLSQSIVVKSMQDENYQAEKHDRYELLRARAETVKQVLADPKYDSAWDVYPFNSGYFMCIRLKTVEAETLRVHLLDHYGVGLIALGRYDLRVAFSCLEKDDIRTLFDIVHQGIADLTRDTG</sequence>
<dbReference type="PANTHER" id="PTHR46383">
    <property type="entry name" value="ASPARTATE AMINOTRANSFERASE"/>
    <property type="match status" value="1"/>
</dbReference>
<dbReference type="PANTHER" id="PTHR46383:SF1">
    <property type="entry name" value="ASPARTATE AMINOTRANSFERASE"/>
    <property type="match status" value="1"/>
</dbReference>
<comment type="cofactor">
    <cofactor evidence="1">
        <name>pyridoxal 5'-phosphate</name>
        <dbReference type="ChEBI" id="CHEBI:597326"/>
    </cofactor>
</comment>
<dbReference type="NCBIfam" id="NF006388">
    <property type="entry name" value="PRK08637.1"/>
    <property type="match status" value="1"/>
</dbReference>
<keyword evidence="5" id="KW-0663">Pyridoxal phosphate</keyword>
<dbReference type="Gene3D" id="3.40.640.10">
    <property type="entry name" value="Type I PLP-dependent aspartate aminotransferase-like (Major domain)"/>
    <property type="match status" value="1"/>
</dbReference>
<evidence type="ECO:0000259" key="6">
    <source>
        <dbReference type="Pfam" id="PF00155"/>
    </source>
</evidence>
<dbReference type="InterPro" id="IPR015421">
    <property type="entry name" value="PyrdxlP-dep_Trfase_major"/>
</dbReference>
<evidence type="ECO:0000256" key="4">
    <source>
        <dbReference type="ARBA" id="ARBA00022679"/>
    </source>
</evidence>
<dbReference type="SUPFAM" id="SSF53383">
    <property type="entry name" value="PLP-dependent transferases"/>
    <property type="match status" value="1"/>
</dbReference>
<dbReference type="GO" id="GO:0030170">
    <property type="term" value="F:pyridoxal phosphate binding"/>
    <property type="evidence" value="ECO:0007669"/>
    <property type="project" value="InterPro"/>
</dbReference>
<dbReference type="GO" id="GO:0008483">
    <property type="term" value="F:transaminase activity"/>
    <property type="evidence" value="ECO:0007669"/>
    <property type="project" value="UniProtKB-KW"/>
</dbReference>
<evidence type="ECO:0000313" key="8">
    <source>
        <dbReference type="Proteomes" id="UP000525298"/>
    </source>
</evidence>
<evidence type="ECO:0000256" key="3">
    <source>
        <dbReference type="ARBA" id="ARBA00022576"/>
    </source>
</evidence>
<dbReference type="RefSeq" id="WP_181550645.1">
    <property type="nucleotide sequence ID" value="NZ_JACDUS010000003.1"/>
</dbReference>
<dbReference type="InterPro" id="IPR015422">
    <property type="entry name" value="PyrdxlP-dep_Trfase_small"/>
</dbReference>
<comment type="similarity">
    <text evidence="2">Belongs to the class-I pyridoxal-phosphate-dependent aminotransferase family.</text>
</comment>
<keyword evidence="4 7" id="KW-0808">Transferase</keyword>
<evidence type="ECO:0000256" key="2">
    <source>
        <dbReference type="ARBA" id="ARBA00007441"/>
    </source>
</evidence>
<organism evidence="7 8">
    <name type="scientific">Desulfosalsimonas propionicica</name>
    <dbReference type="NCBI Taxonomy" id="332175"/>
    <lineage>
        <taxon>Bacteria</taxon>
        <taxon>Pseudomonadati</taxon>
        <taxon>Thermodesulfobacteriota</taxon>
        <taxon>Desulfobacteria</taxon>
        <taxon>Desulfobacterales</taxon>
        <taxon>Desulfosalsimonadaceae</taxon>
        <taxon>Desulfosalsimonas</taxon>
    </lineage>
</organism>
<evidence type="ECO:0000256" key="5">
    <source>
        <dbReference type="ARBA" id="ARBA00022898"/>
    </source>
</evidence>
<dbReference type="Proteomes" id="UP000525298">
    <property type="component" value="Unassembled WGS sequence"/>
</dbReference>
<dbReference type="InterPro" id="IPR050596">
    <property type="entry name" value="AspAT/PAT-like"/>
</dbReference>
<protein>
    <submittedName>
        <fullName evidence="7">Aspartate/methionine/tyrosine aminotransferase</fullName>
    </submittedName>
</protein>
<accession>A0A7W0C880</accession>
<evidence type="ECO:0000256" key="1">
    <source>
        <dbReference type="ARBA" id="ARBA00001933"/>
    </source>
</evidence>
<reference evidence="7 8" key="1">
    <citation type="submission" date="2020-07" db="EMBL/GenBank/DDBJ databases">
        <title>Genomic Encyclopedia of Type Strains, Phase IV (KMG-IV): sequencing the most valuable type-strain genomes for metagenomic binning, comparative biology and taxonomic classification.</title>
        <authorList>
            <person name="Goeker M."/>
        </authorList>
    </citation>
    <scope>NUCLEOTIDE SEQUENCE [LARGE SCALE GENOMIC DNA]</scope>
    <source>
        <strain evidence="7 8">DSM 17721</strain>
    </source>
</reference>
<dbReference type="CDD" id="cd00609">
    <property type="entry name" value="AAT_like"/>
    <property type="match status" value="1"/>
</dbReference>
<comment type="caution">
    <text evidence="7">The sequence shown here is derived from an EMBL/GenBank/DDBJ whole genome shotgun (WGS) entry which is preliminary data.</text>
</comment>
<dbReference type="InterPro" id="IPR004839">
    <property type="entry name" value="Aminotransferase_I/II_large"/>
</dbReference>
<keyword evidence="3 7" id="KW-0032">Aminotransferase</keyword>
<dbReference type="EMBL" id="JACDUS010000003">
    <property type="protein sequence ID" value="MBA2880973.1"/>
    <property type="molecule type" value="Genomic_DNA"/>
</dbReference>
<dbReference type="InterPro" id="IPR015424">
    <property type="entry name" value="PyrdxlP-dep_Trfase"/>
</dbReference>
<evidence type="ECO:0000313" key="7">
    <source>
        <dbReference type="EMBL" id="MBA2880973.1"/>
    </source>
</evidence>
<name>A0A7W0C880_9BACT</name>
<keyword evidence="8" id="KW-1185">Reference proteome</keyword>
<dbReference type="GO" id="GO:0006520">
    <property type="term" value="P:amino acid metabolic process"/>
    <property type="evidence" value="ECO:0007669"/>
    <property type="project" value="InterPro"/>
</dbReference>